<proteinExistence type="predicted"/>
<evidence type="ECO:0000313" key="2">
    <source>
        <dbReference type="Proteomes" id="UP000789920"/>
    </source>
</evidence>
<reference evidence="1" key="1">
    <citation type="submission" date="2021-06" db="EMBL/GenBank/DDBJ databases">
        <authorList>
            <person name="Kallberg Y."/>
            <person name="Tangrot J."/>
            <person name="Rosling A."/>
        </authorList>
    </citation>
    <scope>NUCLEOTIDE SEQUENCE</scope>
    <source>
        <strain evidence="1">MA461A</strain>
    </source>
</reference>
<protein>
    <submittedName>
        <fullName evidence="1">31215_t:CDS:1</fullName>
    </submittedName>
</protein>
<organism evidence="1 2">
    <name type="scientific">Racocetra persica</name>
    <dbReference type="NCBI Taxonomy" id="160502"/>
    <lineage>
        <taxon>Eukaryota</taxon>
        <taxon>Fungi</taxon>
        <taxon>Fungi incertae sedis</taxon>
        <taxon>Mucoromycota</taxon>
        <taxon>Glomeromycotina</taxon>
        <taxon>Glomeromycetes</taxon>
        <taxon>Diversisporales</taxon>
        <taxon>Gigasporaceae</taxon>
        <taxon>Racocetra</taxon>
    </lineage>
</organism>
<feature type="non-terminal residue" evidence="1">
    <location>
        <position position="320"/>
    </location>
</feature>
<dbReference type="Proteomes" id="UP000789920">
    <property type="component" value="Unassembled WGS sequence"/>
</dbReference>
<evidence type="ECO:0000313" key="1">
    <source>
        <dbReference type="EMBL" id="CAG8771256.1"/>
    </source>
</evidence>
<gene>
    <name evidence="1" type="ORF">RPERSI_LOCUS16429</name>
</gene>
<accession>A0ACA9R0B0</accession>
<dbReference type="EMBL" id="CAJVQC010040631">
    <property type="protein sequence ID" value="CAG8771256.1"/>
    <property type="molecule type" value="Genomic_DNA"/>
</dbReference>
<keyword evidence="2" id="KW-1185">Reference proteome</keyword>
<comment type="caution">
    <text evidence="1">The sequence shown here is derived from an EMBL/GenBank/DDBJ whole genome shotgun (WGS) entry which is preliminary data.</text>
</comment>
<sequence length="320" mass="36741">MPYMKDPKDTSKNGYSTAASYLTTGEINQQKFLEELRFCKTMREILFEMKISEQIDDFDDILLEISQDARRNAISEKSFKSFSSYAVVLPDSINKTLDKADISISSREFGTFNYENAIEKYTDLFFQRSLRVAALESQINILDKQIGALEKFEKKDLPGKKKMFDDLYDKKNETGRDGKWIFTELRSLEAYLDTIKKEMNDDAAFDAEYKTKSDEIAGLITNAKAAHKEDGKNLTGLEDIKASFDKYKGYVKLDDKEENEYNQIDDAIKNPNKYQDDKPITSDLDPTKLTTEIKKIFIDTYAPNKSGHNGLLSHLNERGD</sequence>
<name>A0ACA9R0B0_9GLOM</name>